<dbReference type="AlphaFoldDB" id="A0A8S9LTR1"/>
<evidence type="ECO:0000313" key="2">
    <source>
        <dbReference type="Proteomes" id="UP000712281"/>
    </source>
</evidence>
<dbReference type="EMBL" id="QGKW02000276">
    <property type="protein sequence ID" value="KAF2608526.1"/>
    <property type="molecule type" value="Genomic_DNA"/>
</dbReference>
<protein>
    <submittedName>
        <fullName evidence="1">Uncharacterized protein</fullName>
    </submittedName>
</protein>
<comment type="caution">
    <text evidence="1">The sequence shown here is derived from an EMBL/GenBank/DDBJ whole genome shotgun (WGS) entry which is preliminary data.</text>
</comment>
<evidence type="ECO:0000313" key="1">
    <source>
        <dbReference type="EMBL" id="KAF2608526.1"/>
    </source>
</evidence>
<reference evidence="1" key="1">
    <citation type="submission" date="2019-12" db="EMBL/GenBank/DDBJ databases">
        <title>Genome sequencing and annotation of Brassica cretica.</title>
        <authorList>
            <person name="Studholme D.J."/>
            <person name="Sarris P.F."/>
        </authorList>
    </citation>
    <scope>NUCLEOTIDE SEQUENCE</scope>
    <source>
        <strain evidence="1">PFS-001/15</strain>
        <tissue evidence="1">Leaf</tissue>
    </source>
</reference>
<dbReference type="Proteomes" id="UP000712281">
    <property type="component" value="Unassembled WGS sequence"/>
</dbReference>
<gene>
    <name evidence="1" type="ORF">F2Q68_00044752</name>
</gene>
<proteinExistence type="predicted"/>
<organism evidence="1 2">
    <name type="scientific">Brassica cretica</name>
    <name type="common">Mustard</name>
    <dbReference type="NCBI Taxonomy" id="69181"/>
    <lineage>
        <taxon>Eukaryota</taxon>
        <taxon>Viridiplantae</taxon>
        <taxon>Streptophyta</taxon>
        <taxon>Embryophyta</taxon>
        <taxon>Tracheophyta</taxon>
        <taxon>Spermatophyta</taxon>
        <taxon>Magnoliopsida</taxon>
        <taxon>eudicotyledons</taxon>
        <taxon>Gunneridae</taxon>
        <taxon>Pentapetalae</taxon>
        <taxon>rosids</taxon>
        <taxon>malvids</taxon>
        <taxon>Brassicales</taxon>
        <taxon>Brassicaceae</taxon>
        <taxon>Brassiceae</taxon>
        <taxon>Brassica</taxon>
    </lineage>
</organism>
<name>A0A8S9LTR1_BRACR</name>
<accession>A0A8S9LTR1</accession>
<sequence length="141" mass="15960">MSLHVEGTISASSRFKACLLLSPVKGYPLFDITCRLRSKEGILLNEVEYWISGLSPKFLTEHLLIFCGDLFQTDKCHELDITTSEILFEFSCRNNDDKIIDCGVQILREEGESSSSAMDCYETRGNNNHHTDGEYKAENTL</sequence>